<keyword evidence="3" id="KW-1185">Reference proteome</keyword>
<dbReference type="Gene3D" id="1.10.10.10">
    <property type="entry name" value="Winged helix-like DNA-binding domain superfamily/Winged helix DNA-binding domain"/>
    <property type="match status" value="1"/>
</dbReference>
<accession>A0A1I7PHI0</accession>
<dbReference type="STRING" id="1838286.Verru16b_00100"/>
<dbReference type="GO" id="GO:0003677">
    <property type="term" value="F:DNA binding"/>
    <property type="evidence" value="ECO:0007669"/>
    <property type="project" value="UniProtKB-KW"/>
</dbReference>
<evidence type="ECO:0000313" key="3">
    <source>
        <dbReference type="Proteomes" id="UP000095228"/>
    </source>
</evidence>
<dbReference type="PANTHER" id="PTHR33221">
    <property type="entry name" value="WINGED HELIX-TURN-HELIX TRANSCRIPTIONAL REGULATOR, RRF2 FAMILY"/>
    <property type="match status" value="1"/>
</dbReference>
<dbReference type="NCBIfam" id="TIGR00738">
    <property type="entry name" value="rrf2_super"/>
    <property type="match status" value="1"/>
</dbReference>
<gene>
    <name evidence="2" type="primary">cymR_1</name>
    <name evidence="2" type="ORF">Verru16b_00100</name>
</gene>
<sequence length="191" mass="20698">MKLSKRGEYALRSLINLGIAAKVGRKLVRVTELAKAEDLPIKFLEQVIQQLREAGFVQSVRGKHGGYRLAKAADAIHIGEIVRLIDGPLAPIGCVSQTAYEPCNCPDEAHCGLRMLMLDVRNAIAAILDRYTLADVVEVTTRKMVRDGIPLPFSATVTAPASPKVKVPKGRTAHPSPTEGVIHQILGDYAI</sequence>
<proteinExistence type="predicted"/>
<organism evidence="2 3">
    <name type="scientific">Lacunisphaera limnophila</name>
    <dbReference type="NCBI Taxonomy" id="1838286"/>
    <lineage>
        <taxon>Bacteria</taxon>
        <taxon>Pseudomonadati</taxon>
        <taxon>Verrucomicrobiota</taxon>
        <taxon>Opitutia</taxon>
        <taxon>Opitutales</taxon>
        <taxon>Opitutaceae</taxon>
        <taxon>Lacunisphaera</taxon>
    </lineage>
</organism>
<dbReference type="PROSITE" id="PS51197">
    <property type="entry name" value="HTH_RRF2_2"/>
    <property type="match status" value="1"/>
</dbReference>
<dbReference type="PATRIC" id="fig|1838286.3.peg.98"/>
<dbReference type="PANTHER" id="PTHR33221:SF5">
    <property type="entry name" value="HTH-TYPE TRANSCRIPTIONAL REGULATOR ISCR"/>
    <property type="match status" value="1"/>
</dbReference>
<dbReference type="KEGG" id="obg:Verru16b_00100"/>
<protein>
    <submittedName>
        <fullName evidence="2">HTH-type transcriptional regulator CymR</fullName>
    </submittedName>
</protein>
<evidence type="ECO:0000313" key="2">
    <source>
        <dbReference type="EMBL" id="AOS43062.1"/>
    </source>
</evidence>
<reference evidence="2 3" key="1">
    <citation type="submission" date="2016-06" db="EMBL/GenBank/DDBJ databases">
        <title>Three novel species with peptidoglycan cell walls form the new genus Lacunisphaera gen. nov. in the family Opitutaceae of the verrucomicrobial subdivision 4.</title>
        <authorList>
            <person name="Rast P."/>
            <person name="Gloeckner I."/>
            <person name="Jogler M."/>
            <person name="Boedeker C."/>
            <person name="Jeske O."/>
            <person name="Wiegand S."/>
            <person name="Reinhardt R."/>
            <person name="Schumann P."/>
            <person name="Rohde M."/>
            <person name="Spring S."/>
            <person name="Gloeckner F.O."/>
            <person name="Jogler C."/>
        </authorList>
    </citation>
    <scope>NUCLEOTIDE SEQUENCE [LARGE SCALE GENOMIC DNA]</scope>
    <source>
        <strain evidence="2 3">IG16b</strain>
    </source>
</reference>
<dbReference type="InterPro" id="IPR036390">
    <property type="entry name" value="WH_DNA-bd_sf"/>
</dbReference>
<dbReference type="InterPro" id="IPR000944">
    <property type="entry name" value="Tscrpt_reg_Rrf2"/>
</dbReference>
<dbReference type="EMBL" id="CP016094">
    <property type="protein sequence ID" value="AOS43062.1"/>
    <property type="molecule type" value="Genomic_DNA"/>
</dbReference>
<evidence type="ECO:0000256" key="1">
    <source>
        <dbReference type="ARBA" id="ARBA00023125"/>
    </source>
</evidence>
<dbReference type="AlphaFoldDB" id="A0A1I7PHI0"/>
<dbReference type="InterPro" id="IPR036388">
    <property type="entry name" value="WH-like_DNA-bd_sf"/>
</dbReference>
<dbReference type="RefSeq" id="WP_069960457.1">
    <property type="nucleotide sequence ID" value="NZ_CP016094.1"/>
</dbReference>
<dbReference type="GO" id="GO:0005829">
    <property type="term" value="C:cytosol"/>
    <property type="evidence" value="ECO:0007669"/>
    <property type="project" value="TreeGrafter"/>
</dbReference>
<dbReference type="GO" id="GO:0003700">
    <property type="term" value="F:DNA-binding transcription factor activity"/>
    <property type="evidence" value="ECO:0007669"/>
    <property type="project" value="TreeGrafter"/>
</dbReference>
<keyword evidence="1" id="KW-0238">DNA-binding</keyword>
<dbReference type="SUPFAM" id="SSF46785">
    <property type="entry name" value="Winged helix' DNA-binding domain"/>
    <property type="match status" value="1"/>
</dbReference>
<dbReference type="OrthoDB" id="9808360at2"/>
<name>A0A1I7PHI0_9BACT</name>
<dbReference type="Pfam" id="PF02082">
    <property type="entry name" value="Rrf2"/>
    <property type="match status" value="1"/>
</dbReference>
<dbReference type="Proteomes" id="UP000095228">
    <property type="component" value="Chromosome"/>
</dbReference>